<evidence type="ECO:0000313" key="3">
    <source>
        <dbReference type="Proteomes" id="UP001162131"/>
    </source>
</evidence>
<reference evidence="2" key="1">
    <citation type="submission" date="2021-09" db="EMBL/GenBank/DDBJ databases">
        <authorList>
            <consortium name="AG Swart"/>
            <person name="Singh M."/>
            <person name="Singh A."/>
            <person name="Seah K."/>
            <person name="Emmerich C."/>
        </authorList>
    </citation>
    <scope>NUCLEOTIDE SEQUENCE</scope>
    <source>
        <strain evidence="2">ATCC30299</strain>
    </source>
</reference>
<evidence type="ECO:0000256" key="1">
    <source>
        <dbReference type="SAM" id="MobiDB-lite"/>
    </source>
</evidence>
<proteinExistence type="predicted"/>
<organism evidence="2 3">
    <name type="scientific">Blepharisma stoltei</name>
    <dbReference type="NCBI Taxonomy" id="1481888"/>
    <lineage>
        <taxon>Eukaryota</taxon>
        <taxon>Sar</taxon>
        <taxon>Alveolata</taxon>
        <taxon>Ciliophora</taxon>
        <taxon>Postciliodesmatophora</taxon>
        <taxon>Heterotrichea</taxon>
        <taxon>Heterotrichida</taxon>
        <taxon>Blepharismidae</taxon>
        <taxon>Blepharisma</taxon>
    </lineage>
</organism>
<dbReference type="AlphaFoldDB" id="A0AAU9I8W8"/>
<gene>
    <name evidence="2" type="ORF">BSTOLATCC_MIC3828</name>
</gene>
<sequence>MSDNKITASSTSPFDNKVHIWANVGFKEDTEKLTKSIKSMPLKIGFPLKAKSYGLKYHLRSEAESKSTLREGKLYPLPRKSLPQTSILLRSKKLSKKKASVDINDEWINSQSILFSERRKTLRSQLEPSKEEAGNYVYYLPNDIKIQVSFQLRKLLAFIEMNNPDCKIIRDYYRNSVDEVYDDAFRYLYCSYKDSPVTKIEEIPEDSDIFIISPKEKLNFNPTLTGYDPEAQIIINASLLNPKLEGTINILPTNDKKVHEKQESPIKERDERKSTDGSIIPNKICCNLIEILPVSKRSRSTQIFRWKSDMPSTMPLFNNLEEAKAINWKAFFQGMKLSMPKTSRKSIPNNETNFEIKPEKPANYTERPLNGYKIKEGTGGFRKSFLPSLKFEINKLRTQNLQIPAQPEFKESPSKLPNMKDVVKEVQSVDAAFKNYLTRSEMITIATEYCSLQLKCGDSHGLDPYLVCLKYSVPFGVLKGINETLLSGNKMTWKEFSLFYILLVLERAELYNIVVFLFKYLDITKKEDIKFDTMADALESLFENKSCPDYAKKQWNLICSAVIAHKSAIVQRPGHSDIDLDDIVNIIAETKISVIDLRLFLSIITKGLLK</sequence>
<comment type="caution">
    <text evidence="2">The sequence shown here is derived from an EMBL/GenBank/DDBJ whole genome shotgun (WGS) entry which is preliminary data.</text>
</comment>
<dbReference type="EMBL" id="CAJZBQ010000004">
    <property type="protein sequence ID" value="CAG9311539.1"/>
    <property type="molecule type" value="Genomic_DNA"/>
</dbReference>
<evidence type="ECO:0000313" key="2">
    <source>
        <dbReference type="EMBL" id="CAG9311539.1"/>
    </source>
</evidence>
<accession>A0AAU9I8W8</accession>
<keyword evidence="3" id="KW-1185">Reference proteome</keyword>
<feature type="region of interest" description="Disordered" evidence="1">
    <location>
        <begin position="255"/>
        <end position="274"/>
    </location>
</feature>
<dbReference type="Proteomes" id="UP001162131">
    <property type="component" value="Unassembled WGS sequence"/>
</dbReference>
<protein>
    <submittedName>
        <fullName evidence="2">Uncharacterized protein</fullName>
    </submittedName>
</protein>
<name>A0AAU9I8W8_9CILI</name>